<evidence type="ECO:0000256" key="5">
    <source>
        <dbReference type="ARBA" id="ARBA00022723"/>
    </source>
</evidence>
<evidence type="ECO:0000259" key="11">
    <source>
        <dbReference type="Pfam" id="PF00266"/>
    </source>
</evidence>
<dbReference type="EC" id="2.8.1.7" evidence="3"/>
<dbReference type="InterPro" id="IPR000192">
    <property type="entry name" value="Aminotrans_V_dom"/>
</dbReference>
<dbReference type="PROSITE" id="PS00595">
    <property type="entry name" value="AA_TRANSFER_CLASS_5"/>
    <property type="match status" value="1"/>
</dbReference>
<evidence type="ECO:0000256" key="6">
    <source>
        <dbReference type="ARBA" id="ARBA00022898"/>
    </source>
</evidence>
<dbReference type="Proteomes" id="UP001442841">
    <property type="component" value="Chromosome"/>
</dbReference>
<gene>
    <name evidence="12" type="ORF">AADG42_08805</name>
</gene>
<feature type="domain" description="Aminotransferase class V" evidence="11">
    <location>
        <begin position="3"/>
        <end position="362"/>
    </location>
</feature>
<keyword evidence="5" id="KW-0479">Metal-binding</keyword>
<comment type="cofactor">
    <cofactor evidence="1 10">
        <name>pyridoxal 5'-phosphate</name>
        <dbReference type="ChEBI" id="CHEBI:597326"/>
    </cofactor>
</comment>
<dbReference type="InterPro" id="IPR020578">
    <property type="entry name" value="Aminotrans_V_PyrdxlP_BS"/>
</dbReference>
<dbReference type="PANTHER" id="PTHR11601:SF34">
    <property type="entry name" value="CYSTEINE DESULFURASE"/>
    <property type="match status" value="1"/>
</dbReference>
<dbReference type="Gene3D" id="1.10.260.50">
    <property type="match status" value="1"/>
</dbReference>
<keyword evidence="7" id="KW-0408">Iron</keyword>
<dbReference type="Pfam" id="PF00266">
    <property type="entry name" value="Aminotran_5"/>
    <property type="match status" value="1"/>
</dbReference>
<dbReference type="Gene3D" id="3.90.1150.10">
    <property type="entry name" value="Aspartate Aminotransferase, domain 1"/>
    <property type="match status" value="1"/>
</dbReference>
<keyword evidence="4" id="KW-0808">Transferase</keyword>
<dbReference type="SUPFAM" id="SSF53383">
    <property type="entry name" value="PLP-dependent transferases"/>
    <property type="match status" value="1"/>
</dbReference>
<dbReference type="InterPro" id="IPR015424">
    <property type="entry name" value="PyrdxlP-dep_Trfase"/>
</dbReference>
<evidence type="ECO:0000256" key="8">
    <source>
        <dbReference type="ARBA" id="ARBA00023014"/>
    </source>
</evidence>
<dbReference type="InterPro" id="IPR015422">
    <property type="entry name" value="PyrdxlP-dep_Trfase_small"/>
</dbReference>
<evidence type="ECO:0000256" key="7">
    <source>
        <dbReference type="ARBA" id="ARBA00023004"/>
    </source>
</evidence>
<comment type="catalytic activity">
    <reaction evidence="9">
        <text>(sulfur carrier)-H + L-cysteine = (sulfur carrier)-SH + L-alanine</text>
        <dbReference type="Rhea" id="RHEA:43892"/>
        <dbReference type="Rhea" id="RHEA-COMP:14737"/>
        <dbReference type="Rhea" id="RHEA-COMP:14739"/>
        <dbReference type="ChEBI" id="CHEBI:29917"/>
        <dbReference type="ChEBI" id="CHEBI:35235"/>
        <dbReference type="ChEBI" id="CHEBI:57972"/>
        <dbReference type="ChEBI" id="CHEBI:64428"/>
        <dbReference type="EC" id="2.8.1.7"/>
    </reaction>
</comment>
<name>A0ABZ3FMX7_9ACTN</name>
<dbReference type="InterPro" id="IPR015421">
    <property type="entry name" value="PyrdxlP-dep_Trfase_major"/>
</dbReference>
<dbReference type="PIRSF" id="PIRSF005572">
    <property type="entry name" value="NifS"/>
    <property type="match status" value="1"/>
</dbReference>
<sequence length="391" mass="40761">MRTYLDHAASSPIVPEAVQAFTARLGSAGNASSLHTSGRAARAVLEDAREQLADDLGAHPTEVVFTSGGTEADNLAIQGAWRARPAGTIGRRDRLIRSAVEHPAVTETMTALEREGADVAVVGVDRECVLDLEALAAALTVPTMLTSVMWVNNETGTVQPIDEVVALARNADSWVHSDAIQAVGHVPVHFADSGLDLLSVSAHKVGGPVGIGALLARRELPLRAYAFGGGQERDLRSGTAAPALAAAFAAAVHRAVKNLEAETERLARLTDRLRFAIHLFGGVSNGRPGSPGILNVSFPGVRADNLLMLLDAAGIDCSTGSACTAGVNQPSPVLLAMGRSEDEALESLRFSLGWNSHAGDMQRAVEALPQALRRARLAAGGPDTEIVALDG</sequence>
<dbReference type="EMBL" id="CP154795">
    <property type="protein sequence ID" value="XAN07387.1"/>
    <property type="molecule type" value="Genomic_DNA"/>
</dbReference>
<reference evidence="12 13" key="1">
    <citation type="submission" date="2024-04" db="EMBL/GenBank/DDBJ databases">
        <title>Isolation of an actinomycete strain from pig manure.</title>
        <authorList>
            <person name="Gong T."/>
            <person name="Yu Z."/>
            <person name="An M."/>
            <person name="Wei C."/>
            <person name="Yang W."/>
            <person name="Liu L."/>
        </authorList>
    </citation>
    <scope>NUCLEOTIDE SEQUENCE [LARGE SCALE GENOMIC DNA]</scope>
    <source>
        <strain evidence="12 13">ZF39</strain>
    </source>
</reference>
<evidence type="ECO:0000256" key="9">
    <source>
        <dbReference type="ARBA" id="ARBA00050776"/>
    </source>
</evidence>
<protein>
    <recommendedName>
        <fullName evidence="3">cysteine desulfurase</fullName>
        <ecNumber evidence="3">2.8.1.7</ecNumber>
    </recommendedName>
</protein>
<dbReference type="Gene3D" id="3.40.640.10">
    <property type="entry name" value="Type I PLP-dependent aspartate aminotransferase-like (Major domain)"/>
    <property type="match status" value="1"/>
</dbReference>
<dbReference type="InterPro" id="IPR016454">
    <property type="entry name" value="Cysteine_dSase"/>
</dbReference>
<proteinExistence type="inferred from homology"/>
<organism evidence="12 13">
    <name type="scientific">Ammonicoccus fulvus</name>
    <dbReference type="NCBI Taxonomy" id="3138240"/>
    <lineage>
        <taxon>Bacteria</taxon>
        <taxon>Bacillati</taxon>
        <taxon>Actinomycetota</taxon>
        <taxon>Actinomycetes</taxon>
        <taxon>Propionibacteriales</taxon>
        <taxon>Propionibacteriaceae</taxon>
        <taxon>Ammonicoccus</taxon>
    </lineage>
</organism>
<dbReference type="RefSeq" id="WP_425308844.1">
    <property type="nucleotide sequence ID" value="NZ_CP154795.1"/>
</dbReference>
<keyword evidence="8" id="KW-0411">Iron-sulfur</keyword>
<comment type="similarity">
    <text evidence="2">Belongs to the class-V pyridoxal-phosphate-dependent aminotransferase family. NifS/IscS subfamily.</text>
</comment>
<evidence type="ECO:0000313" key="12">
    <source>
        <dbReference type="EMBL" id="XAN07387.1"/>
    </source>
</evidence>
<keyword evidence="13" id="KW-1185">Reference proteome</keyword>
<evidence type="ECO:0000256" key="4">
    <source>
        <dbReference type="ARBA" id="ARBA00022679"/>
    </source>
</evidence>
<accession>A0ABZ3FMX7</accession>
<evidence type="ECO:0000256" key="3">
    <source>
        <dbReference type="ARBA" id="ARBA00012239"/>
    </source>
</evidence>
<dbReference type="PANTHER" id="PTHR11601">
    <property type="entry name" value="CYSTEINE DESULFURYLASE FAMILY MEMBER"/>
    <property type="match status" value="1"/>
</dbReference>
<evidence type="ECO:0000313" key="13">
    <source>
        <dbReference type="Proteomes" id="UP001442841"/>
    </source>
</evidence>
<evidence type="ECO:0000256" key="2">
    <source>
        <dbReference type="ARBA" id="ARBA00006490"/>
    </source>
</evidence>
<evidence type="ECO:0000256" key="1">
    <source>
        <dbReference type="ARBA" id="ARBA00001933"/>
    </source>
</evidence>
<keyword evidence="6" id="KW-0663">Pyridoxal phosphate</keyword>
<evidence type="ECO:0000256" key="10">
    <source>
        <dbReference type="RuleBase" id="RU004504"/>
    </source>
</evidence>